<accession>A0AAD8V6B6</accession>
<proteinExistence type="predicted"/>
<dbReference type="EMBL" id="JAHLJV010000021">
    <property type="protein sequence ID" value="KAK1594168.1"/>
    <property type="molecule type" value="Genomic_DNA"/>
</dbReference>
<evidence type="ECO:0000313" key="1">
    <source>
        <dbReference type="EMBL" id="KAK1594168.1"/>
    </source>
</evidence>
<sequence>MVANDTYTSATAQLARHRPIGCVTTRLTVFENKTLRQRKLYLYDRVLSLCQRCHRHSDGNASRVGAWQKPGRAEPRHLQLGGYKNILPDVLERIWGKFPARIVSTISRDARGFLDFHLRDLIYDSVDHATSPLEASRTMVSIIFYVSPQQAAR</sequence>
<dbReference type="AlphaFoldDB" id="A0AAD8V6B6"/>
<dbReference type="Proteomes" id="UP001230504">
    <property type="component" value="Unassembled WGS sequence"/>
</dbReference>
<dbReference type="RefSeq" id="XP_060415389.1">
    <property type="nucleotide sequence ID" value="XM_060551142.1"/>
</dbReference>
<evidence type="ECO:0000313" key="2">
    <source>
        <dbReference type="Proteomes" id="UP001230504"/>
    </source>
</evidence>
<reference evidence="1" key="1">
    <citation type="submission" date="2021-06" db="EMBL/GenBank/DDBJ databases">
        <title>Comparative genomics, transcriptomics and evolutionary studies reveal genomic signatures of adaptation to plant cell wall in hemibiotrophic fungi.</title>
        <authorList>
            <consortium name="DOE Joint Genome Institute"/>
            <person name="Baroncelli R."/>
            <person name="Diaz J.F."/>
            <person name="Benocci T."/>
            <person name="Peng M."/>
            <person name="Battaglia E."/>
            <person name="Haridas S."/>
            <person name="Andreopoulos W."/>
            <person name="Labutti K."/>
            <person name="Pangilinan J."/>
            <person name="Floch G.L."/>
            <person name="Makela M.R."/>
            <person name="Henrissat B."/>
            <person name="Grigoriev I.V."/>
            <person name="Crouch J.A."/>
            <person name="De Vries R.P."/>
            <person name="Sukno S.A."/>
            <person name="Thon M.R."/>
        </authorList>
    </citation>
    <scope>NUCLEOTIDE SEQUENCE</scope>
    <source>
        <strain evidence="1">CBS 125086</strain>
    </source>
</reference>
<dbReference type="GeneID" id="85435382"/>
<name>A0AAD8V6B6_9PEZI</name>
<organism evidence="1 2">
    <name type="scientific">Colletotrichum navitas</name>
    <dbReference type="NCBI Taxonomy" id="681940"/>
    <lineage>
        <taxon>Eukaryota</taxon>
        <taxon>Fungi</taxon>
        <taxon>Dikarya</taxon>
        <taxon>Ascomycota</taxon>
        <taxon>Pezizomycotina</taxon>
        <taxon>Sordariomycetes</taxon>
        <taxon>Hypocreomycetidae</taxon>
        <taxon>Glomerellales</taxon>
        <taxon>Glomerellaceae</taxon>
        <taxon>Colletotrichum</taxon>
        <taxon>Colletotrichum graminicola species complex</taxon>
    </lineage>
</organism>
<gene>
    <name evidence="1" type="ORF">LY79DRAFT_161198</name>
</gene>
<comment type="caution">
    <text evidence="1">The sequence shown here is derived from an EMBL/GenBank/DDBJ whole genome shotgun (WGS) entry which is preliminary data.</text>
</comment>
<keyword evidence="2" id="KW-1185">Reference proteome</keyword>
<protein>
    <submittedName>
        <fullName evidence="1">Uncharacterized protein</fullName>
    </submittedName>
</protein>